<dbReference type="HAMAP" id="MF_00017">
    <property type="entry name" value="RecR"/>
    <property type="match status" value="1"/>
</dbReference>
<dbReference type="InterPro" id="IPR023627">
    <property type="entry name" value="Rcmb_RecR"/>
</dbReference>
<evidence type="ECO:0000256" key="6">
    <source>
        <dbReference type="ARBA" id="ARBA00023204"/>
    </source>
</evidence>
<evidence type="ECO:0000256" key="7">
    <source>
        <dbReference type="SAM" id="MobiDB-lite"/>
    </source>
</evidence>
<dbReference type="Gene3D" id="6.10.250.240">
    <property type="match status" value="1"/>
</dbReference>
<dbReference type="InterPro" id="IPR015967">
    <property type="entry name" value="Rcmb_RecR_Znf"/>
</dbReference>
<dbReference type="EMBL" id="BK032514">
    <property type="protein sequence ID" value="DAF45133.1"/>
    <property type="molecule type" value="Genomic_DNA"/>
</dbReference>
<evidence type="ECO:0000256" key="2">
    <source>
        <dbReference type="ARBA" id="ARBA00022763"/>
    </source>
</evidence>
<evidence type="ECO:0000256" key="3">
    <source>
        <dbReference type="ARBA" id="ARBA00022771"/>
    </source>
</evidence>
<feature type="domain" description="Toprim" evidence="8">
    <location>
        <begin position="103"/>
        <end position="199"/>
    </location>
</feature>
<evidence type="ECO:0000259" key="8">
    <source>
        <dbReference type="PROSITE" id="PS50880"/>
    </source>
</evidence>
<dbReference type="InterPro" id="IPR034137">
    <property type="entry name" value="TOPRIM_RecR"/>
</dbReference>
<reference evidence="9" key="1">
    <citation type="journal article" date="2021" name="Proc. Natl. Acad. Sci. U.S.A.">
        <title>A Catalog of Tens of Thousands of Viruses from Human Metagenomes Reveals Hidden Associations with Chronic Diseases.</title>
        <authorList>
            <person name="Tisza M.J."/>
            <person name="Buck C.B."/>
        </authorList>
    </citation>
    <scope>NUCLEOTIDE SEQUENCE</scope>
    <source>
        <strain evidence="9">CtBLh2</strain>
    </source>
</reference>
<evidence type="ECO:0000313" key="9">
    <source>
        <dbReference type="EMBL" id="DAF45133.1"/>
    </source>
</evidence>
<keyword evidence="6" id="KW-0234">DNA repair</keyword>
<dbReference type="InterPro" id="IPR000093">
    <property type="entry name" value="DNA_Rcmb_RecR"/>
</dbReference>
<feature type="compositionally biased region" description="Basic and acidic residues" evidence="7">
    <location>
        <begin position="9"/>
        <end position="20"/>
    </location>
</feature>
<dbReference type="PANTHER" id="PTHR30446:SF0">
    <property type="entry name" value="RECOMBINATION PROTEIN RECR"/>
    <property type="match status" value="1"/>
</dbReference>
<dbReference type="PROSITE" id="PS01300">
    <property type="entry name" value="RECR"/>
    <property type="match status" value="1"/>
</dbReference>
<dbReference type="Pfam" id="PF21176">
    <property type="entry name" value="RecR_HhH"/>
    <property type="match status" value="1"/>
</dbReference>
<dbReference type="SUPFAM" id="SSF111304">
    <property type="entry name" value="Recombination protein RecR"/>
    <property type="match status" value="1"/>
</dbReference>
<dbReference type="PROSITE" id="PS50880">
    <property type="entry name" value="TOPRIM"/>
    <property type="match status" value="1"/>
</dbReference>
<dbReference type="SMART" id="SM00493">
    <property type="entry name" value="TOPRIM"/>
    <property type="match status" value="1"/>
</dbReference>
<dbReference type="Gene3D" id="3.40.1360.10">
    <property type="match status" value="1"/>
</dbReference>
<dbReference type="Pfam" id="PF02132">
    <property type="entry name" value="RecR_ZnF"/>
    <property type="match status" value="1"/>
</dbReference>
<keyword evidence="1" id="KW-0479">Metal-binding</keyword>
<dbReference type="GO" id="GO:0008270">
    <property type="term" value="F:zinc ion binding"/>
    <property type="evidence" value="ECO:0007669"/>
    <property type="project" value="UniProtKB-KW"/>
</dbReference>
<dbReference type="GO" id="GO:0003677">
    <property type="term" value="F:DNA binding"/>
    <property type="evidence" value="ECO:0007669"/>
    <property type="project" value="InterPro"/>
</dbReference>
<dbReference type="CDD" id="cd01025">
    <property type="entry name" value="TOPRIM_recR"/>
    <property type="match status" value="1"/>
</dbReference>
<keyword evidence="5" id="KW-0233">DNA recombination</keyword>
<dbReference type="Pfam" id="PF13662">
    <property type="entry name" value="Toprim_4"/>
    <property type="match status" value="1"/>
</dbReference>
<dbReference type="InterPro" id="IPR006171">
    <property type="entry name" value="TOPRIM_dom"/>
</dbReference>
<organism evidence="9">
    <name type="scientific">Siphoviridae sp. ctBLh2</name>
    <dbReference type="NCBI Taxonomy" id="2827803"/>
    <lineage>
        <taxon>Viruses</taxon>
        <taxon>Duplodnaviria</taxon>
        <taxon>Heunggongvirae</taxon>
        <taxon>Uroviricota</taxon>
        <taxon>Caudoviricetes</taxon>
    </lineage>
</organism>
<dbReference type="PANTHER" id="PTHR30446">
    <property type="entry name" value="RECOMBINATION PROTEIN RECR"/>
    <property type="match status" value="1"/>
</dbReference>
<keyword evidence="4" id="KW-0862">Zinc</keyword>
<dbReference type="Gene3D" id="1.10.8.420">
    <property type="entry name" value="RecR Domain 1"/>
    <property type="match status" value="1"/>
</dbReference>
<evidence type="ECO:0000256" key="5">
    <source>
        <dbReference type="ARBA" id="ARBA00023172"/>
    </source>
</evidence>
<evidence type="ECO:0000256" key="4">
    <source>
        <dbReference type="ARBA" id="ARBA00022833"/>
    </source>
</evidence>
<dbReference type="Pfam" id="PF21175">
    <property type="entry name" value="RecR_C"/>
    <property type="match status" value="1"/>
</dbReference>
<accession>A0A8S5S289</accession>
<dbReference type="GO" id="GO:0006310">
    <property type="term" value="P:DNA recombination"/>
    <property type="evidence" value="ECO:0007669"/>
    <property type="project" value="UniProtKB-KW"/>
</dbReference>
<protein>
    <submittedName>
        <fullName evidence="9">Recombination protein</fullName>
    </submittedName>
</protein>
<sequence length="223" mass="24965">MVRGHHCRRQEGVDRRADDRDDIGSMSRLLQDVVGELSKLPGVGRRTALRLAMHILRMDAEAVGDMTRSIDRFRNEIRHCVECNNLSDEAVCPICSDPERDHATICVVEQVADVLSIENTHQYRGLYHVLGGVISPMQGISPSDLKIDLLCERIARGGIGEVIIAISTSVEGETTLFYLMNRLRQFPGLKITSIARGIGFGDELEYVDELTITHALLNRREIE</sequence>
<evidence type="ECO:0000256" key="1">
    <source>
        <dbReference type="ARBA" id="ARBA00022723"/>
    </source>
</evidence>
<keyword evidence="2" id="KW-0227">DNA damage</keyword>
<feature type="region of interest" description="Disordered" evidence="7">
    <location>
        <begin position="1"/>
        <end position="20"/>
    </location>
</feature>
<dbReference type="NCBIfam" id="TIGR00615">
    <property type="entry name" value="recR"/>
    <property type="match status" value="1"/>
</dbReference>
<proteinExistence type="inferred from homology"/>
<dbReference type="GO" id="GO:0006281">
    <property type="term" value="P:DNA repair"/>
    <property type="evidence" value="ECO:0007669"/>
    <property type="project" value="UniProtKB-KW"/>
</dbReference>
<name>A0A8S5S289_9CAUD</name>
<keyword evidence="3" id="KW-0863">Zinc-finger</keyword>